<dbReference type="PANTHER" id="PTHR10612:SF34">
    <property type="entry name" value="APOLIPOPROTEIN D"/>
    <property type="match status" value="1"/>
</dbReference>
<dbReference type="PIRSF" id="PIRSF036893">
    <property type="entry name" value="Lipocalin_ApoD"/>
    <property type="match status" value="1"/>
</dbReference>
<comment type="caution">
    <text evidence="4">The sequence shown here is derived from an EMBL/GenBank/DDBJ whole genome shotgun (WGS) entry which is preliminary data.</text>
</comment>
<evidence type="ECO:0000313" key="4">
    <source>
        <dbReference type="EMBL" id="GMI21685.1"/>
    </source>
</evidence>
<evidence type="ECO:0000256" key="2">
    <source>
        <dbReference type="PIRNR" id="PIRNR036893"/>
    </source>
</evidence>
<sequence length="181" mass="20799">MGSSSSALPALECVPSCNTQAFMGTWFVIAVKPTFLETSCCNAVERYSWNESKDRIDIDFRYTNEGAPDKIKAAPQKGWVDSPTGSKWKVSPMWPVKLPFLILEQKEDEYCMIGYPSRAYLWIMSRTPKMDPKLYNELIDKAKNKHQYDLTGLRVVPQDWKDRAMAKKRDVEMETADPTMQ</sequence>
<organism evidence="4 5">
    <name type="scientific">Tetraparma gracilis</name>
    <dbReference type="NCBI Taxonomy" id="2962635"/>
    <lineage>
        <taxon>Eukaryota</taxon>
        <taxon>Sar</taxon>
        <taxon>Stramenopiles</taxon>
        <taxon>Ochrophyta</taxon>
        <taxon>Bolidophyceae</taxon>
        <taxon>Parmales</taxon>
        <taxon>Triparmaceae</taxon>
        <taxon>Tetraparma</taxon>
    </lineage>
</organism>
<feature type="domain" description="Lipocalin/cytosolic fatty-acid binding" evidence="3">
    <location>
        <begin position="20"/>
        <end position="158"/>
    </location>
</feature>
<dbReference type="CDD" id="cd19438">
    <property type="entry name" value="lipocalin_Blc-like"/>
    <property type="match status" value="1"/>
</dbReference>
<dbReference type="InterPro" id="IPR022272">
    <property type="entry name" value="Lipocalin_CS"/>
</dbReference>
<dbReference type="InterPro" id="IPR012674">
    <property type="entry name" value="Calycin"/>
</dbReference>
<dbReference type="EMBL" id="BRYB01003846">
    <property type="protein sequence ID" value="GMI21685.1"/>
    <property type="molecule type" value="Genomic_DNA"/>
</dbReference>
<dbReference type="InterPro" id="IPR047202">
    <property type="entry name" value="Lipocalin_Blc-like_dom"/>
</dbReference>
<reference evidence="4 5" key="1">
    <citation type="journal article" date="2023" name="Commun. Biol.">
        <title>Genome analysis of Parmales, the sister group of diatoms, reveals the evolutionary specialization of diatoms from phago-mixotrophs to photoautotrophs.</title>
        <authorList>
            <person name="Ban H."/>
            <person name="Sato S."/>
            <person name="Yoshikawa S."/>
            <person name="Yamada K."/>
            <person name="Nakamura Y."/>
            <person name="Ichinomiya M."/>
            <person name="Sato N."/>
            <person name="Blanc-Mathieu R."/>
            <person name="Endo H."/>
            <person name="Kuwata A."/>
            <person name="Ogata H."/>
        </authorList>
    </citation>
    <scope>NUCLEOTIDE SEQUENCE [LARGE SCALE GENOMIC DNA]</scope>
</reference>
<dbReference type="Gene3D" id="2.40.128.20">
    <property type="match status" value="1"/>
</dbReference>
<dbReference type="PANTHER" id="PTHR10612">
    <property type="entry name" value="APOLIPOPROTEIN D"/>
    <property type="match status" value="1"/>
</dbReference>
<dbReference type="Proteomes" id="UP001165060">
    <property type="component" value="Unassembled WGS sequence"/>
</dbReference>
<comment type="similarity">
    <text evidence="1 2">Belongs to the calycin superfamily. Lipocalin family.</text>
</comment>
<keyword evidence="5" id="KW-1185">Reference proteome</keyword>
<dbReference type="PROSITE" id="PS00213">
    <property type="entry name" value="LIPOCALIN"/>
    <property type="match status" value="1"/>
</dbReference>
<dbReference type="InterPro" id="IPR000566">
    <property type="entry name" value="Lipocln_cytosolic_FA-bd_dom"/>
</dbReference>
<name>A0ABQ6M8V7_9STRA</name>
<evidence type="ECO:0000256" key="1">
    <source>
        <dbReference type="ARBA" id="ARBA00006889"/>
    </source>
</evidence>
<dbReference type="InterPro" id="IPR022271">
    <property type="entry name" value="Lipocalin_ApoD"/>
</dbReference>
<evidence type="ECO:0000259" key="3">
    <source>
        <dbReference type="Pfam" id="PF08212"/>
    </source>
</evidence>
<dbReference type="SUPFAM" id="SSF50814">
    <property type="entry name" value="Lipocalins"/>
    <property type="match status" value="1"/>
</dbReference>
<proteinExistence type="inferred from homology"/>
<evidence type="ECO:0000313" key="5">
    <source>
        <dbReference type="Proteomes" id="UP001165060"/>
    </source>
</evidence>
<accession>A0ABQ6M8V7</accession>
<gene>
    <name evidence="4" type="ORF">TeGR_g2383</name>
</gene>
<protein>
    <recommendedName>
        <fullName evidence="3">Lipocalin/cytosolic fatty-acid binding domain-containing protein</fullName>
    </recommendedName>
</protein>
<dbReference type="Pfam" id="PF08212">
    <property type="entry name" value="Lipocalin_2"/>
    <property type="match status" value="1"/>
</dbReference>